<evidence type="ECO:0000256" key="2">
    <source>
        <dbReference type="ARBA" id="ARBA00023231"/>
    </source>
</evidence>
<evidence type="ECO:0000259" key="4">
    <source>
        <dbReference type="Pfam" id="PF16844"/>
    </source>
</evidence>
<gene>
    <name evidence="5" type="ORF">ADIMK_3060</name>
</gene>
<dbReference type="Pfam" id="PF16844">
    <property type="entry name" value="DIMCO_N"/>
    <property type="match status" value="1"/>
</dbReference>
<feature type="domain" description="Dinitrogenase iron-molybdenum cofactor N-terminal" evidence="4">
    <location>
        <begin position="5"/>
        <end position="87"/>
    </location>
</feature>
<dbReference type="eggNOG" id="COG1433">
    <property type="taxonomic scope" value="Bacteria"/>
</dbReference>
<organism evidence="5 6">
    <name type="scientific">Marinobacterium lacunae</name>
    <dbReference type="NCBI Taxonomy" id="1232683"/>
    <lineage>
        <taxon>Bacteria</taxon>
        <taxon>Pseudomonadati</taxon>
        <taxon>Pseudomonadota</taxon>
        <taxon>Gammaproteobacteria</taxon>
        <taxon>Oceanospirillales</taxon>
        <taxon>Oceanospirillaceae</taxon>
        <taxon>Marinobacterium</taxon>
    </lineage>
</organism>
<dbReference type="SUPFAM" id="SSF53146">
    <property type="entry name" value="Nitrogenase accessory factor-like"/>
    <property type="match status" value="1"/>
</dbReference>
<dbReference type="InterPro" id="IPR051840">
    <property type="entry name" value="NifX/NifY_domain"/>
</dbReference>
<dbReference type="EMBL" id="JMQN01000047">
    <property type="protein sequence ID" value="KEA62588.1"/>
    <property type="molecule type" value="Genomic_DNA"/>
</dbReference>
<dbReference type="InterPro" id="IPR036105">
    <property type="entry name" value="DiNase_FeMo-co_biosyn_sf"/>
</dbReference>
<dbReference type="RefSeq" id="WP_036190073.1">
    <property type="nucleotide sequence ID" value="NZ_JMQN01000047.1"/>
</dbReference>
<dbReference type="Gene3D" id="1.10.150.590">
    <property type="entry name" value="Dinitrogenase iron-molybdenum cofactor, N-terminal"/>
    <property type="match status" value="1"/>
</dbReference>
<keyword evidence="6" id="KW-1185">Reference proteome</keyword>
<name>A0A081FVN3_9GAMM</name>
<keyword evidence="2" id="KW-0535">Nitrogen fixation</keyword>
<dbReference type="Proteomes" id="UP000028252">
    <property type="component" value="Unassembled WGS sequence"/>
</dbReference>
<feature type="domain" description="Dinitrogenase iron-molybdenum cofactor biosynthesis" evidence="3">
    <location>
        <begin position="114"/>
        <end position="205"/>
    </location>
</feature>
<dbReference type="InterPro" id="IPR034169">
    <property type="entry name" value="NifX-like"/>
</dbReference>
<dbReference type="InterPro" id="IPR038127">
    <property type="entry name" value="NafY_N_sf"/>
</dbReference>
<dbReference type="PATRIC" id="fig|1232683.4.peg.3010"/>
<accession>A0A081FVN3</accession>
<dbReference type="Gene3D" id="3.30.420.130">
    <property type="entry name" value="Dinitrogenase iron-molybdenum cofactor biosynthesis domain"/>
    <property type="match status" value="1"/>
</dbReference>
<dbReference type="PANTHER" id="PTHR33937">
    <property type="entry name" value="IRON-MOLYBDENUM PROTEIN-RELATED-RELATED"/>
    <property type="match status" value="1"/>
</dbReference>
<dbReference type="CDD" id="cd00853">
    <property type="entry name" value="NifX"/>
    <property type="match status" value="1"/>
</dbReference>
<comment type="similarity">
    <text evidence="1">Belongs to the NifX/NifY family.</text>
</comment>
<reference evidence="5 6" key="1">
    <citation type="submission" date="2014-04" db="EMBL/GenBank/DDBJ databases">
        <title>Marinobacterium kochiensis sp. nov., isolated from sediment sample collected from Kochi backwaters in Kerala, India.</title>
        <authorList>
            <person name="Singh A."/>
            <person name="Pinnaka A.K."/>
        </authorList>
    </citation>
    <scope>NUCLEOTIDE SEQUENCE [LARGE SCALE GENOMIC DNA]</scope>
    <source>
        <strain evidence="5 6">AK27</strain>
    </source>
</reference>
<dbReference type="STRING" id="1232683.ADIMK_3060"/>
<comment type="caution">
    <text evidence="5">The sequence shown here is derived from an EMBL/GenBank/DDBJ whole genome shotgun (WGS) entry which is preliminary data.</text>
</comment>
<sequence>MADTLSPEVALRIGLAARALPDTDPKRLINVLVQALGLPITPAKLGRLKVARLKVAADGELGDIEHEHLKTAVNLLKGIGVPVEDTPEPLPEVQPYSEGDMPGSIRVACASNHETRVDGHFGSCARFLIYQVSDREVRLIAIRKTGLAPEEVDKNVFRADLIADCQLLYTVSIGGPAAAKVVRAGLHPIKLPNGGEAAELLDDLKNVIGHNPPPWLAKAMGVDARERIRFTQTEEEFA</sequence>
<dbReference type="InterPro" id="IPR003731">
    <property type="entry name" value="Di-Nase_FeMo-co_biosynth"/>
</dbReference>
<evidence type="ECO:0000313" key="5">
    <source>
        <dbReference type="EMBL" id="KEA62588.1"/>
    </source>
</evidence>
<evidence type="ECO:0000256" key="1">
    <source>
        <dbReference type="ARBA" id="ARBA00010285"/>
    </source>
</evidence>
<dbReference type="OrthoDB" id="9797941at2"/>
<dbReference type="InterPro" id="IPR031763">
    <property type="entry name" value="NafY_N"/>
</dbReference>
<dbReference type="PANTHER" id="PTHR33937:SF1">
    <property type="entry name" value="IRON-MOLIBDENUM COFACTOR PROCESSING PROTEIN"/>
    <property type="match status" value="1"/>
</dbReference>
<dbReference type="AlphaFoldDB" id="A0A081FVN3"/>
<dbReference type="Pfam" id="PF02579">
    <property type="entry name" value="Nitro_FeMo-Co"/>
    <property type="match status" value="1"/>
</dbReference>
<evidence type="ECO:0000259" key="3">
    <source>
        <dbReference type="Pfam" id="PF02579"/>
    </source>
</evidence>
<evidence type="ECO:0000313" key="6">
    <source>
        <dbReference type="Proteomes" id="UP000028252"/>
    </source>
</evidence>
<proteinExistence type="inferred from homology"/>
<protein>
    <submittedName>
        <fullName evidence="5">Nitrogenase cofactor carrier protein NafY</fullName>
    </submittedName>
</protein>